<dbReference type="PRINTS" id="PR01543">
    <property type="entry name" value="ANATRNSFRASE"/>
</dbReference>
<evidence type="ECO:0000256" key="4">
    <source>
        <dbReference type="ARBA" id="ARBA00023315"/>
    </source>
</evidence>
<evidence type="ECO:0000313" key="8">
    <source>
        <dbReference type="Proteomes" id="UP001066276"/>
    </source>
</evidence>
<evidence type="ECO:0000313" key="7">
    <source>
        <dbReference type="EMBL" id="KAJ1084311.1"/>
    </source>
</evidence>
<keyword evidence="3 5" id="KW-0808">Transferase</keyword>
<dbReference type="InterPro" id="IPR038765">
    <property type="entry name" value="Papain-like_cys_pep_sf"/>
</dbReference>
<dbReference type="EC" id="2.3.1.5" evidence="2"/>
<dbReference type="SUPFAM" id="SSF54001">
    <property type="entry name" value="Cysteine proteinases"/>
    <property type="match status" value="1"/>
</dbReference>
<reference evidence="7" key="1">
    <citation type="journal article" date="2022" name="bioRxiv">
        <title>Sequencing and chromosome-scale assembly of the giantPleurodeles waltlgenome.</title>
        <authorList>
            <person name="Brown T."/>
            <person name="Elewa A."/>
            <person name="Iarovenko S."/>
            <person name="Subramanian E."/>
            <person name="Araus A.J."/>
            <person name="Petzold A."/>
            <person name="Susuki M."/>
            <person name="Suzuki K.-i.T."/>
            <person name="Hayashi T."/>
            <person name="Toyoda A."/>
            <person name="Oliveira C."/>
            <person name="Osipova E."/>
            <person name="Leigh N.D."/>
            <person name="Simon A."/>
            <person name="Yun M.H."/>
        </authorList>
    </citation>
    <scope>NUCLEOTIDE SEQUENCE</scope>
    <source>
        <strain evidence="7">20211129_DDA</strain>
        <tissue evidence="7">Liver</tissue>
    </source>
</reference>
<name>A0AAV7KXT3_PLEWA</name>
<organism evidence="7 8">
    <name type="scientific">Pleurodeles waltl</name>
    <name type="common">Iberian ribbed newt</name>
    <dbReference type="NCBI Taxonomy" id="8319"/>
    <lineage>
        <taxon>Eukaryota</taxon>
        <taxon>Metazoa</taxon>
        <taxon>Chordata</taxon>
        <taxon>Craniata</taxon>
        <taxon>Vertebrata</taxon>
        <taxon>Euteleostomi</taxon>
        <taxon>Amphibia</taxon>
        <taxon>Batrachia</taxon>
        <taxon>Caudata</taxon>
        <taxon>Salamandroidea</taxon>
        <taxon>Salamandridae</taxon>
        <taxon>Pleurodelinae</taxon>
        <taxon>Pleurodeles</taxon>
    </lineage>
</organism>
<dbReference type="AlphaFoldDB" id="A0AAV7KXT3"/>
<gene>
    <name evidence="7" type="ORF">NDU88_004463</name>
</gene>
<sequence length="379" mass="43687">MENHGATLELNIEEIIRAAKEAAATHSKDWILNQIRGLGAVEGQAQEELDNDRPSSAAKDEEETPSEVKKCRRNTSRGEKKGDKRDAGELPEAGEQGPSKRAKENNVSRMNLEDYFSRIQYKGAAEKCDYQTLKEIFKQHIKAVPFESLSIQCGETIDLAIEVIYNKIVKKQRGGWCCEQNHLLFWVLKTMGYEVTMHGGNVYLPLQKMYSSYMALLVLKVVVDGQVYIVDGSFGASFQIWEPLELISGKDQPQVPATFRLTDIDGVWHFDQIRRKQYVLDHNLSNSDLLHKDECKQIYRFNLQERTIEDFMVINHLLQTSPDSLFRKKSICTLQLPDGVRSLYGWNYTEIKYNHKDNMDLVEFRTIKDKEVEMVLREI</sequence>
<dbReference type="Pfam" id="PF00797">
    <property type="entry name" value="Acetyltransf_2"/>
    <property type="match status" value="1"/>
</dbReference>
<comment type="similarity">
    <text evidence="1 5">Belongs to the arylamine N-acetyltransferase family.</text>
</comment>
<dbReference type="FunFam" id="3.30.2140.20:FF:000001">
    <property type="entry name" value="Arylamine N-acetyltransferase 1"/>
    <property type="match status" value="1"/>
</dbReference>
<evidence type="ECO:0000256" key="1">
    <source>
        <dbReference type="ARBA" id="ARBA00006547"/>
    </source>
</evidence>
<evidence type="ECO:0000256" key="6">
    <source>
        <dbReference type="SAM" id="MobiDB-lite"/>
    </source>
</evidence>
<dbReference type="Gene3D" id="3.30.2140.20">
    <property type="match status" value="1"/>
</dbReference>
<dbReference type="PANTHER" id="PTHR11786:SF8">
    <property type="entry name" value="ARYLAMINE N-ACETYLTRANSFERASE 1"/>
    <property type="match status" value="1"/>
</dbReference>
<dbReference type="EMBL" id="JANPWB010000016">
    <property type="protein sequence ID" value="KAJ1084311.1"/>
    <property type="molecule type" value="Genomic_DNA"/>
</dbReference>
<protein>
    <recommendedName>
        <fullName evidence="2">arylamine N-acetyltransferase</fullName>
        <ecNumber evidence="2">2.3.1.5</ecNumber>
    </recommendedName>
</protein>
<feature type="region of interest" description="Disordered" evidence="6">
    <location>
        <begin position="43"/>
        <end position="106"/>
    </location>
</feature>
<proteinExistence type="inferred from homology"/>
<dbReference type="Proteomes" id="UP001066276">
    <property type="component" value="Chromosome 12"/>
</dbReference>
<comment type="caution">
    <text evidence="7">The sequence shown here is derived from an EMBL/GenBank/DDBJ whole genome shotgun (WGS) entry which is preliminary data.</text>
</comment>
<keyword evidence="8" id="KW-1185">Reference proteome</keyword>
<dbReference type="InterPro" id="IPR053710">
    <property type="entry name" value="Arylamine_NAT_domain_sf"/>
</dbReference>
<evidence type="ECO:0000256" key="3">
    <source>
        <dbReference type="ARBA" id="ARBA00022679"/>
    </source>
</evidence>
<dbReference type="PANTHER" id="PTHR11786">
    <property type="entry name" value="N-HYDROXYARYLAMINE O-ACETYLTRANSFERASE"/>
    <property type="match status" value="1"/>
</dbReference>
<accession>A0AAV7KXT3</accession>
<evidence type="ECO:0000256" key="5">
    <source>
        <dbReference type="RuleBase" id="RU003452"/>
    </source>
</evidence>
<keyword evidence="4 5" id="KW-0012">Acyltransferase</keyword>
<feature type="compositionally biased region" description="Basic and acidic residues" evidence="6">
    <location>
        <begin position="76"/>
        <end position="88"/>
    </location>
</feature>
<evidence type="ECO:0000256" key="2">
    <source>
        <dbReference type="ARBA" id="ARBA00012701"/>
    </source>
</evidence>
<dbReference type="InterPro" id="IPR001447">
    <property type="entry name" value="Arylamine_N-AcTrfase"/>
</dbReference>
<dbReference type="GO" id="GO:0004060">
    <property type="term" value="F:arylamine N-acetyltransferase activity"/>
    <property type="evidence" value="ECO:0007669"/>
    <property type="project" value="UniProtKB-EC"/>
</dbReference>